<dbReference type="InterPro" id="IPR001226">
    <property type="entry name" value="Flavodoxin_CS"/>
</dbReference>
<dbReference type="Gene3D" id="3.40.50.360">
    <property type="match status" value="1"/>
</dbReference>
<dbReference type="GO" id="GO:0006783">
    <property type="term" value="P:heme biosynthetic process"/>
    <property type="evidence" value="ECO:0007669"/>
    <property type="project" value="TreeGrafter"/>
</dbReference>
<proteinExistence type="predicted"/>
<dbReference type="GO" id="GO:0016651">
    <property type="term" value="F:oxidoreductase activity, acting on NAD(P)H"/>
    <property type="evidence" value="ECO:0007669"/>
    <property type="project" value="UniProtKB-ARBA"/>
</dbReference>
<dbReference type="InterPro" id="IPR052200">
    <property type="entry name" value="Protoporphyrinogen_IX_DH"/>
</dbReference>
<dbReference type="SUPFAM" id="SSF52218">
    <property type="entry name" value="Flavoproteins"/>
    <property type="match status" value="1"/>
</dbReference>
<dbReference type="PROSITE" id="PS00201">
    <property type="entry name" value="FLAVODOXIN"/>
    <property type="match status" value="1"/>
</dbReference>
<sequence>MKSIVIYSSRTGNTKQVAEAILTALPEGTACVPVNEAPADLTAYDIVFMGFWADQGNADKAAQAVLKRIDTDKVALFATLGVPPMLPHAKETMVAATGLLPKGQTPVGTFMCQGKVDPKVIEMMYKMFPEGHPHGRSAERDERHRLGATHPDENDLANAVAFAKEVMANLG</sequence>
<dbReference type="OrthoDB" id="307208at2"/>
<dbReference type="AlphaFoldDB" id="A0A380NDR6"/>
<accession>A0A380NDR6</accession>
<organism evidence="2 3">
    <name type="scientific">Veillonella criceti</name>
    <dbReference type="NCBI Taxonomy" id="103891"/>
    <lineage>
        <taxon>Bacteria</taxon>
        <taxon>Bacillati</taxon>
        <taxon>Bacillota</taxon>
        <taxon>Negativicutes</taxon>
        <taxon>Veillonellales</taxon>
        <taxon>Veillonellaceae</taxon>
        <taxon>Veillonella</taxon>
    </lineage>
</organism>
<protein>
    <submittedName>
        <fullName evidence="2">Flavodoxin</fullName>
    </submittedName>
</protein>
<name>A0A380NDR6_9FIRM</name>
<evidence type="ECO:0000259" key="1">
    <source>
        <dbReference type="Pfam" id="PF12641"/>
    </source>
</evidence>
<dbReference type="InterPro" id="IPR008254">
    <property type="entry name" value="Flavodoxin/NO_synth"/>
</dbReference>
<dbReference type="InterPro" id="IPR029039">
    <property type="entry name" value="Flavoprotein-like_sf"/>
</dbReference>
<dbReference type="GO" id="GO:0010181">
    <property type="term" value="F:FMN binding"/>
    <property type="evidence" value="ECO:0007669"/>
    <property type="project" value="InterPro"/>
</dbReference>
<dbReference type="EMBL" id="UHIO01000001">
    <property type="protein sequence ID" value="SUP37187.1"/>
    <property type="molecule type" value="Genomic_DNA"/>
</dbReference>
<dbReference type="GO" id="GO:0009055">
    <property type="term" value="F:electron transfer activity"/>
    <property type="evidence" value="ECO:0007669"/>
    <property type="project" value="InterPro"/>
</dbReference>
<dbReference type="Proteomes" id="UP000255367">
    <property type="component" value="Unassembled WGS sequence"/>
</dbReference>
<evidence type="ECO:0000313" key="2">
    <source>
        <dbReference type="EMBL" id="SUP37187.1"/>
    </source>
</evidence>
<keyword evidence="3" id="KW-1185">Reference proteome</keyword>
<feature type="domain" description="Flavodoxin-like" evidence="1">
    <location>
        <begin position="5"/>
        <end position="163"/>
    </location>
</feature>
<dbReference type="PANTHER" id="PTHR38030">
    <property type="entry name" value="PROTOPORPHYRINOGEN IX DEHYDROGENASE [MENAQUINONE]"/>
    <property type="match status" value="1"/>
</dbReference>
<reference evidence="2 3" key="1">
    <citation type="submission" date="2018-06" db="EMBL/GenBank/DDBJ databases">
        <authorList>
            <consortium name="Pathogen Informatics"/>
            <person name="Doyle S."/>
        </authorList>
    </citation>
    <scope>NUCLEOTIDE SEQUENCE [LARGE SCALE GENOMIC DNA]</scope>
    <source>
        <strain evidence="2 3">NCTC12020</strain>
    </source>
</reference>
<gene>
    <name evidence="2" type="ORF">NCTC12020_00040</name>
</gene>
<dbReference type="RefSeq" id="WP_115309337.1">
    <property type="nucleotide sequence ID" value="NZ_UHIO01000001.1"/>
</dbReference>
<evidence type="ECO:0000313" key="3">
    <source>
        <dbReference type="Proteomes" id="UP000255367"/>
    </source>
</evidence>
<dbReference type="Pfam" id="PF12641">
    <property type="entry name" value="Flavodoxin_3"/>
    <property type="match status" value="1"/>
</dbReference>
<dbReference type="PANTHER" id="PTHR38030:SF2">
    <property type="entry name" value="PROTOPORPHYRINOGEN IX DEHYDROGENASE [QUINONE]"/>
    <property type="match status" value="1"/>
</dbReference>
<dbReference type="GO" id="GO:0070819">
    <property type="term" value="F:menaquinone-dependent protoporphyrinogen oxidase activity"/>
    <property type="evidence" value="ECO:0007669"/>
    <property type="project" value="TreeGrafter"/>
</dbReference>